<organism evidence="8 9">
    <name type="scientific">Lingula anatina</name>
    <name type="common">Brachiopod</name>
    <name type="synonym">Lingula unguis</name>
    <dbReference type="NCBI Taxonomy" id="7574"/>
    <lineage>
        <taxon>Eukaryota</taxon>
        <taxon>Metazoa</taxon>
        <taxon>Spiralia</taxon>
        <taxon>Lophotrochozoa</taxon>
        <taxon>Brachiopoda</taxon>
        <taxon>Linguliformea</taxon>
        <taxon>Lingulata</taxon>
        <taxon>Lingulida</taxon>
        <taxon>Linguloidea</taxon>
        <taxon>Lingulidae</taxon>
        <taxon>Lingula</taxon>
    </lineage>
</organism>
<keyword evidence="3 5" id="KW-0697">Rotamase</keyword>
<dbReference type="EC" id="5.2.1.8" evidence="2 5"/>
<name>A0A1S3JV96_LINAN</name>
<evidence type="ECO:0000313" key="9">
    <source>
        <dbReference type="RefSeq" id="XP_013414315.1"/>
    </source>
</evidence>
<dbReference type="Proteomes" id="UP000085678">
    <property type="component" value="Unplaced"/>
</dbReference>
<feature type="chain" id="PRO_5010310118" description="peptidylprolyl isomerase" evidence="6">
    <location>
        <begin position="26"/>
        <end position="141"/>
    </location>
</feature>
<dbReference type="OrthoDB" id="77911at2759"/>
<evidence type="ECO:0000313" key="8">
    <source>
        <dbReference type="Proteomes" id="UP000085678"/>
    </source>
</evidence>
<dbReference type="KEGG" id="lak:106176468"/>
<keyword evidence="8" id="KW-1185">Reference proteome</keyword>
<dbReference type="Pfam" id="PF00254">
    <property type="entry name" value="FKBP_C"/>
    <property type="match status" value="1"/>
</dbReference>
<dbReference type="AlphaFoldDB" id="A0A1S3JV96"/>
<evidence type="ECO:0000256" key="3">
    <source>
        <dbReference type="ARBA" id="ARBA00023110"/>
    </source>
</evidence>
<dbReference type="InterPro" id="IPR001179">
    <property type="entry name" value="PPIase_FKBP_dom"/>
</dbReference>
<accession>A0A1S3JV96</accession>
<dbReference type="PROSITE" id="PS50059">
    <property type="entry name" value="FKBP_PPIASE"/>
    <property type="match status" value="1"/>
</dbReference>
<dbReference type="InterPro" id="IPR046357">
    <property type="entry name" value="PPIase_dom_sf"/>
</dbReference>
<dbReference type="InterPro" id="IPR044609">
    <property type="entry name" value="FKBP2/11"/>
</dbReference>
<gene>
    <name evidence="9" type="primary">LOC106176468</name>
</gene>
<protein>
    <recommendedName>
        <fullName evidence="2 5">peptidylprolyl isomerase</fullName>
        <ecNumber evidence="2 5">5.2.1.8</ecNumber>
    </recommendedName>
</protein>
<dbReference type="GeneID" id="106176468"/>
<evidence type="ECO:0000256" key="5">
    <source>
        <dbReference type="PROSITE-ProRule" id="PRU00277"/>
    </source>
</evidence>
<keyword evidence="6" id="KW-0732">Signal</keyword>
<dbReference type="PANTHER" id="PTHR45779:SF7">
    <property type="entry name" value="PEPTIDYLPROLYL ISOMERASE"/>
    <property type="match status" value="1"/>
</dbReference>
<proteinExistence type="predicted"/>
<comment type="catalytic activity">
    <reaction evidence="1 5">
        <text>[protein]-peptidylproline (omega=180) = [protein]-peptidylproline (omega=0)</text>
        <dbReference type="Rhea" id="RHEA:16237"/>
        <dbReference type="Rhea" id="RHEA-COMP:10747"/>
        <dbReference type="Rhea" id="RHEA-COMP:10748"/>
        <dbReference type="ChEBI" id="CHEBI:83833"/>
        <dbReference type="ChEBI" id="CHEBI:83834"/>
        <dbReference type="EC" id="5.2.1.8"/>
    </reaction>
</comment>
<dbReference type="RefSeq" id="XP_013414315.1">
    <property type="nucleotide sequence ID" value="XM_013558861.2"/>
</dbReference>
<reference evidence="9" key="1">
    <citation type="submission" date="2025-08" db="UniProtKB">
        <authorList>
            <consortium name="RefSeq"/>
        </authorList>
    </citation>
    <scope>IDENTIFICATION</scope>
    <source>
        <tissue evidence="9">Gonads</tissue>
    </source>
</reference>
<dbReference type="FunFam" id="3.10.50.40:FF:000006">
    <property type="entry name" value="Peptidyl-prolyl cis-trans isomerase"/>
    <property type="match status" value="1"/>
</dbReference>
<evidence type="ECO:0000256" key="4">
    <source>
        <dbReference type="ARBA" id="ARBA00023235"/>
    </source>
</evidence>
<feature type="signal peptide" evidence="6">
    <location>
        <begin position="1"/>
        <end position="25"/>
    </location>
</feature>
<sequence length="141" mass="15616">MGSSCRFAMCVFVYIFYLLVLGVCGEIEVFEVDGVKVERLKIPETCDFSVQDGDQLKIHYRGTLEDGTEFDSSYSRNSPFAFTIGKGQVIKGWDIGIKGMCIGEKRKLTIPPDKGYGDQGFPPKIPGGATLIFETELIDID</sequence>
<dbReference type="PANTHER" id="PTHR45779">
    <property type="entry name" value="PEPTIDYLPROLYL ISOMERASE"/>
    <property type="match status" value="1"/>
</dbReference>
<dbReference type="GO" id="GO:0005783">
    <property type="term" value="C:endoplasmic reticulum"/>
    <property type="evidence" value="ECO:0007669"/>
    <property type="project" value="TreeGrafter"/>
</dbReference>
<dbReference type="GO" id="GO:0003755">
    <property type="term" value="F:peptidyl-prolyl cis-trans isomerase activity"/>
    <property type="evidence" value="ECO:0007669"/>
    <property type="project" value="UniProtKB-KW"/>
</dbReference>
<dbReference type="STRING" id="7574.A0A1S3JV96"/>
<dbReference type="Gene3D" id="3.10.50.40">
    <property type="match status" value="1"/>
</dbReference>
<evidence type="ECO:0000256" key="2">
    <source>
        <dbReference type="ARBA" id="ARBA00013194"/>
    </source>
</evidence>
<feature type="domain" description="PPIase FKBP-type" evidence="7">
    <location>
        <begin position="53"/>
        <end position="141"/>
    </location>
</feature>
<keyword evidence="4 5" id="KW-0413">Isomerase</keyword>
<evidence type="ECO:0000259" key="7">
    <source>
        <dbReference type="PROSITE" id="PS50059"/>
    </source>
</evidence>
<evidence type="ECO:0000256" key="6">
    <source>
        <dbReference type="SAM" id="SignalP"/>
    </source>
</evidence>
<dbReference type="SUPFAM" id="SSF54534">
    <property type="entry name" value="FKBP-like"/>
    <property type="match status" value="1"/>
</dbReference>
<evidence type="ECO:0000256" key="1">
    <source>
        <dbReference type="ARBA" id="ARBA00000971"/>
    </source>
</evidence>
<dbReference type="InParanoid" id="A0A1S3JV96"/>